<organism evidence="6 7">
    <name type="scientific">Penicillium cosmopolitanum</name>
    <dbReference type="NCBI Taxonomy" id="1131564"/>
    <lineage>
        <taxon>Eukaryota</taxon>
        <taxon>Fungi</taxon>
        <taxon>Dikarya</taxon>
        <taxon>Ascomycota</taxon>
        <taxon>Pezizomycotina</taxon>
        <taxon>Eurotiomycetes</taxon>
        <taxon>Eurotiomycetidae</taxon>
        <taxon>Eurotiales</taxon>
        <taxon>Aspergillaceae</taxon>
        <taxon>Penicillium</taxon>
    </lineage>
</organism>
<dbReference type="RefSeq" id="XP_056483510.1">
    <property type="nucleotide sequence ID" value="XM_056632890.1"/>
</dbReference>
<evidence type="ECO:0000256" key="2">
    <source>
        <dbReference type="ARBA" id="ARBA00022723"/>
    </source>
</evidence>
<accession>A0A9W9VM74</accession>
<evidence type="ECO:0000256" key="4">
    <source>
        <dbReference type="ARBA" id="ARBA00022833"/>
    </source>
</evidence>
<gene>
    <name evidence="6" type="ORF">N7509_008253</name>
</gene>
<sequence length="340" mass="38065">MASNTFAIPESPHTVLVSIIDTTCKVSIETDKVFVPRYPGHDFLNVPTYAFLIKHPELNRNVLFDLGLRKDWWNSAPVVRNILQEGKSHLSIQKDIREILEHGGVPINTIDTMVWSHWHIDHIGDPSLFDTSVRLIVGPGFKEHILPPFPPNKDSMVLESDFNGRELEELDFTEGSLKIGRFNAIDYFGDGSFYFLDAPGHSIGHIAALARVTSAPDSFILMAGMDTNSDNIPADAGVLSCGAVFDKLREEKDMRAPFYSAARNGVSFNADDANATIEYLQDADNRDDVFIVFSHDDTLLDVVDFFPDIANDFMQKGWAKKSKWGFLRDLIETQADSDNV</sequence>
<reference evidence="6" key="2">
    <citation type="journal article" date="2023" name="IMA Fungus">
        <title>Comparative genomic study of the Penicillium genus elucidates a diverse pangenome and 15 lateral gene transfer events.</title>
        <authorList>
            <person name="Petersen C."/>
            <person name="Sorensen T."/>
            <person name="Nielsen M.R."/>
            <person name="Sondergaard T.E."/>
            <person name="Sorensen J.L."/>
            <person name="Fitzpatrick D.A."/>
            <person name="Frisvad J.C."/>
            <person name="Nielsen K.L."/>
        </authorList>
    </citation>
    <scope>NUCLEOTIDE SEQUENCE</scope>
    <source>
        <strain evidence="6">IBT 29677</strain>
    </source>
</reference>
<protein>
    <recommendedName>
        <fullName evidence="5">Metallo-beta-lactamase domain-containing protein</fullName>
    </recommendedName>
</protein>
<dbReference type="SMART" id="SM00849">
    <property type="entry name" value="Lactamase_B"/>
    <property type="match status" value="1"/>
</dbReference>
<evidence type="ECO:0000313" key="7">
    <source>
        <dbReference type="Proteomes" id="UP001147747"/>
    </source>
</evidence>
<dbReference type="PANTHER" id="PTHR42978">
    <property type="entry name" value="QUORUM-QUENCHING LACTONASE YTNP-RELATED-RELATED"/>
    <property type="match status" value="1"/>
</dbReference>
<dbReference type="GO" id="GO:0016787">
    <property type="term" value="F:hydrolase activity"/>
    <property type="evidence" value="ECO:0007669"/>
    <property type="project" value="UniProtKB-KW"/>
</dbReference>
<keyword evidence="3" id="KW-0378">Hydrolase</keyword>
<dbReference type="Gene3D" id="3.60.15.10">
    <property type="entry name" value="Ribonuclease Z/Hydroxyacylglutathione hydrolase-like"/>
    <property type="match status" value="1"/>
</dbReference>
<evidence type="ECO:0000256" key="1">
    <source>
        <dbReference type="ARBA" id="ARBA00007749"/>
    </source>
</evidence>
<evidence type="ECO:0000259" key="5">
    <source>
        <dbReference type="SMART" id="SM00849"/>
    </source>
</evidence>
<dbReference type="InterPro" id="IPR051013">
    <property type="entry name" value="MBL_superfamily_lactonases"/>
</dbReference>
<proteinExistence type="inferred from homology"/>
<keyword evidence="4" id="KW-0862">Zinc</keyword>
<dbReference type="GO" id="GO:0046872">
    <property type="term" value="F:metal ion binding"/>
    <property type="evidence" value="ECO:0007669"/>
    <property type="project" value="UniProtKB-KW"/>
</dbReference>
<dbReference type="InterPro" id="IPR001279">
    <property type="entry name" value="Metallo-B-lactamas"/>
</dbReference>
<dbReference type="SUPFAM" id="SSF56281">
    <property type="entry name" value="Metallo-hydrolase/oxidoreductase"/>
    <property type="match status" value="1"/>
</dbReference>
<comment type="similarity">
    <text evidence="1">Belongs to the metallo-beta-lactamase superfamily.</text>
</comment>
<reference evidence="6" key="1">
    <citation type="submission" date="2022-12" db="EMBL/GenBank/DDBJ databases">
        <authorList>
            <person name="Petersen C."/>
        </authorList>
    </citation>
    <scope>NUCLEOTIDE SEQUENCE</scope>
    <source>
        <strain evidence="6">IBT 29677</strain>
    </source>
</reference>
<keyword evidence="2" id="KW-0479">Metal-binding</keyword>
<evidence type="ECO:0000256" key="3">
    <source>
        <dbReference type="ARBA" id="ARBA00022801"/>
    </source>
</evidence>
<comment type="caution">
    <text evidence="6">The sequence shown here is derived from an EMBL/GenBank/DDBJ whole genome shotgun (WGS) entry which is preliminary data.</text>
</comment>
<keyword evidence="7" id="KW-1185">Reference proteome</keyword>
<dbReference type="GeneID" id="81371870"/>
<name>A0A9W9VM74_9EURO</name>
<dbReference type="AlphaFoldDB" id="A0A9W9VM74"/>
<dbReference type="OrthoDB" id="10250730at2759"/>
<dbReference type="EMBL" id="JAPZBU010000009">
    <property type="protein sequence ID" value="KAJ5385712.1"/>
    <property type="molecule type" value="Genomic_DNA"/>
</dbReference>
<feature type="domain" description="Metallo-beta-lactamase" evidence="5">
    <location>
        <begin position="47"/>
        <end position="263"/>
    </location>
</feature>
<dbReference type="CDD" id="cd07730">
    <property type="entry name" value="metallo-hydrolase-like_MBL-fold"/>
    <property type="match status" value="1"/>
</dbReference>
<dbReference type="PANTHER" id="PTHR42978:SF5">
    <property type="entry name" value="METALLO-BETA-LACTAMASE DOMAIN-CONTAINING PROTEIN"/>
    <property type="match status" value="1"/>
</dbReference>
<dbReference type="InterPro" id="IPR036866">
    <property type="entry name" value="RibonucZ/Hydroxyglut_hydro"/>
</dbReference>
<evidence type="ECO:0000313" key="6">
    <source>
        <dbReference type="EMBL" id="KAJ5385712.1"/>
    </source>
</evidence>
<dbReference type="Proteomes" id="UP001147747">
    <property type="component" value="Unassembled WGS sequence"/>
</dbReference>